<feature type="chain" id="PRO_5046172929" evidence="2">
    <location>
        <begin position="22"/>
        <end position="271"/>
    </location>
</feature>
<keyword evidence="4" id="KW-1185">Reference proteome</keyword>
<sequence>MKVYMSFLVAAILLVVTKMDAQEFKGKAIYKSHRKVDLKMDDNDKNSEMKKQIQEQLRKQFQQEYTLTFDQYQSLYKKNEKLAAPAPASNGIQITISEGSDLLYKNIKEKRFVNQTEIYGKQFLIKDSLITKSWTLVNETKNIGIYTCFKATFSETYETQTITEEGKLDKVAKDRLTTAWYTPQIPINNGPEDFNGLPGLILEINDGELTLVCTRVVMNPDESIDIKEPKKGKEVTQAKFDEIMDKKTEEQMENMRSRRGDGEKVMIKIGG</sequence>
<evidence type="ECO:0000313" key="4">
    <source>
        <dbReference type="Proteomes" id="UP001202717"/>
    </source>
</evidence>
<dbReference type="NCBIfam" id="TIGR01200">
    <property type="entry name" value="GLPGLI"/>
    <property type="match status" value="1"/>
</dbReference>
<proteinExistence type="predicted"/>
<organism evidence="3 4">
    <name type="scientific">Psychroserpens ponticola</name>
    <dbReference type="NCBI Taxonomy" id="2932268"/>
    <lineage>
        <taxon>Bacteria</taxon>
        <taxon>Pseudomonadati</taxon>
        <taxon>Bacteroidota</taxon>
        <taxon>Flavobacteriia</taxon>
        <taxon>Flavobacteriales</taxon>
        <taxon>Flavobacteriaceae</taxon>
        <taxon>Psychroserpens</taxon>
    </lineage>
</organism>
<accession>A0ABY7RYC3</accession>
<evidence type="ECO:0000313" key="3">
    <source>
        <dbReference type="EMBL" id="WCO02124.1"/>
    </source>
</evidence>
<dbReference type="RefSeq" id="WP_249995132.1">
    <property type="nucleotide sequence ID" value="NZ_CP116221.1"/>
</dbReference>
<gene>
    <name evidence="3" type="ORF">MUN68_001240</name>
</gene>
<feature type="region of interest" description="Disordered" evidence="1">
    <location>
        <begin position="249"/>
        <end position="271"/>
    </location>
</feature>
<dbReference type="Proteomes" id="UP001202717">
    <property type="component" value="Chromosome"/>
</dbReference>
<reference evidence="3 4" key="1">
    <citation type="submission" date="2023-01" db="EMBL/GenBank/DDBJ databases">
        <title>Psychroserpens ponticola sp. nov., isolated from seawater.</title>
        <authorList>
            <person name="Kristyanto S."/>
            <person name="Jung J."/>
            <person name="Kim J.M."/>
            <person name="Jeon C.O."/>
        </authorList>
    </citation>
    <scope>NUCLEOTIDE SEQUENCE [LARGE SCALE GENOMIC DNA]</scope>
    <source>
        <strain evidence="3 4">MSW6</strain>
    </source>
</reference>
<keyword evidence="2" id="KW-0732">Signal</keyword>
<evidence type="ECO:0000256" key="1">
    <source>
        <dbReference type="SAM" id="MobiDB-lite"/>
    </source>
</evidence>
<evidence type="ECO:0000256" key="2">
    <source>
        <dbReference type="SAM" id="SignalP"/>
    </source>
</evidence>
<dbReference type="Pfam" id="PF09697">
    <property type="entry name" value="Porph_ging"/>
    <property type="match status" value="1"/>
</dbReference>
<dbReference type="EMBL" id="CP116221">
    <property type="protein sequence ID" value="WCO02124.1"/>
    <property type="molecule type" value="Genomic_DNA"/>
</dbReference>
<name>A0ABY7RYC3_9FLAO</name>
<dbReference type="InterPro" id="IPR005901">
    <property type="entry name" value="GLPGLI"/>
</dbReference>
<protein>
    <submittedName>
        <fullName evidence="3">GLPGLI family protein</fullName>
    </submittedName>
</protein>
<feature type="signal peptide" evidence="2">
    <location>
        <begin position="1"/>
        <end position="21"/>
    </location>
</feature>